<name>A0A0U1NZJ4_9BACI</name>
<evidence type="ECO:0000313" key="2">
    <source>
        <dbReference type="Proteomes" id="UP000199087"/>
    </source>
</evidence>
<evidence type="ECO:0000313" key="1">
    <source>
        <dbReference type="EMBL" id="CRK83413.1"/>
    </source>
</evidence>
<reference evidence="2" key="1">
    <citation type="submission" date="2015-05" db="EMBL/GenBank/DDBJ databases">
        <authorList>
            <person name="Urmite Genomes"/>
        </authorList>
    </citation>
    <scope>NUCLEOTIDE SEQUENCE [LARGE SCALE GENOMIC DNA]</scope>
    <source>
        <strain evidence="2">LF1</strain>
    </source>
</reference>
<proteinExistence type="predicted"/>
<dbReference type="AlphaFoldDB" id="A0A0U1NZJ4"/>
<dbReference type="OrthoDB" id="2937512at2"/>
<dbReference type="RefSeq" id="WP_090635886.1">
    <property type="nucleotide sequence ID" value="NZ_CVRB01000003.1"/>
</dbReference>
<gene>
    <name evidence="1" type="ORF">BN000_03381</name>
</gene>
<protein>
    <submittedName>
        <fullName evidence="1">Uncharacterized protein</fullName>
    </submittedName>
</protein>
<dbReference type="STRING" id="1499688.BN000_03381"/>
<organism evidence="1 2">
    <name type="scientific">Neobacillus massiliamazoniensis</name>
    <dbReference type="NCBI Taxonomy" id="1499688"/>
    <lineage>
        <taxon>Bacteria</taxon>
        <taxon>Bacillati</taxon>
        <taxon>Bacillota</taxon>
        <taxon>Bacilli</taxon>
        <taxon>Bacillales</taxon>
        <taxon>Bacillaceae</taxon>
        <taxon>Neobacillus</taxon>
    </lineage>
</organism>
<sequence>MNVSIQIHYKGDSKLTQGGTFYLRGKKVEQVALEFWQQIQKDMSYHAVLEKVILNGELDITEKVMEFEILEWRKKNEAVDDLPF</sequence>
<dbReference type="EMBL" id="CVRB01000003">
    <property type="protein sequence ID" value="CRK83413.1"/>
    <property type="molecule type" value="Genomic_DNA"/>
</dbReference>
<keyword evidence="2" id="KW-1185">Reference proteome</keyword>
<accession>A0A0U1NZJ4</accession>
<dbReference type="Proteomes" id="UP000199087">
    <property type="component" value="Unassembled WGS sequence"/>
</dbReference>